<evidence type="ECO:0000256" key="1">
    <source>
        <dbReference type="SAM" id="MobiDB-lite"/>
    </source>
</evidence>
<sequence>MLRLMRTVLGVWAVAAAAVLVAGCSGGGEDVDPGPSRSSSPSGSAGSGLAAEWEPKLRKAADGGTRACADVASDGCAQYLGGITETAYDLRDAIVEAGAEDAYPRTMAEIEKVTTAADSYVEDGCEEAAEPGCSGHAALVRSGGSGLRLMLAADEAGGQG</sequence>
<protein>
    <recommendedName>
        <fullName evidence="5">Lipoprotein</fullName>
    </recommendedName>
</protein>
<dbReference type="Proteomes" id="UP001501358">
    <property type="component" value="Unassembled WGS sequence"/>
</dbReference>
<evidence type="ECO:0000313" key="4">
    <source>
        <dbReference type="Proteomes" id="UP001501358"/>
    </source>
</evidence>
<keyword evidence="2" id="KW-0732">Signal</keyword>
<evidence type="ECO:0000256" key="2">
    <source>
        <dbReference type="SAM" id="SignalP"/>
    </source>
</evidence>
<feature type="region of interest" description="Disordered" evidence="1">
    <location>
        <begin position="29"/>
        <end position="50"/>
    </location>
</feature>
<dbReference type="EMBL" id="BAAATA010000009">
    <property type="protein sequence ID" value="GAA2484745.1"/>
    <property type="molecule type" value="Genomic_DNA"/>
</dbReference>
<feature type="chain" id="PRO_5045350911" description="Lipoprotein" evidence="2">
    <location>
        <begin position="18"/>
        <end position="160"/>
    </location>
</feature>
<name>A0ABN3LI61_9ACTN</name>
<organism evidence="3 4">
    <name type="scientific">Streptomyces thermolineatus</name>
    <dbReference type="NCBI Taxonomy" id="44033"/>
    <lineage>
        <taxon>Bacteria</taxon>
        <taxon>Bacillati</taxon>
        <taxon>Actinomycetota</taxon>
        <taxon>Actinomycetes</taxon>
        <taxon>Kitasatosporales</taxon>
        <taxon>Streptomycetaceae</taxon>
        <taxon>Streptomyces</taxon>
    </lineage>
</organism>
<proteinExistence type="predicted"/>
<dbReference type="PROSITE" id="PS51257">
    <property type="entry name" value="PROKAR_LIPOPROTEIN"/>
    <property type="match status" value="1"/>
</dbReference>
<gene>
    <name evidence="3" type="ORF">GCM10010406_21250</name>
</gene>
<reference evidence="3 4" key="1">
    <citation type="journal article" date="2019" name="Int. J. Syst. Evol. Microbiol.">
        <title>The Global Catalogue of Microorganisms (GCM) 10K type strain sequencing project: providing services to taxonomists for standard genome sequencing and annotation.</title>
        <authorList>
            <consortium name="The Broad Institute Genomics Platform"/>
            <consortium name="The Broad Institute Genome Sequencing Center for Infectious Disease"/>
            <person name="Wu L."/>
            <person name="Ma J."/>
        </authorList>
    </citation>
    <scope>NUCLEOTIDE SEQUENCE [LARGE SCALE GENOMIC DNA]</scope>
    <source>
        <strain evidence="3 4">JCM 6307</strain>
    </source>
</reference>
<comment type="caution">
    <text evidence="3">The sequence shown here is derived from an EMBL/GenBank/DDBJ whole genome shotgun (WGS) entry which is preliminary data.</text>
</comment>
<keyword evidence="4" id="KW-1185">Reference proteome</keyword>
<feature type="signal peptide" evidence="2">
    <location>
        <begin position="1"/>
        <end position="17"/>
    </location>
</feature>
<feature type="compositionally biased region" description="Low complexity" evidence="1">
    <location>
        <begin position="33"/>
        <end position="50"/>
    </location>
</feature>
<evidence type="ECO:0000313" key="3">
    <source>
        <dbReference type="EMBL" id="GAA2484745.1"/>
    </source>
</evidence>
<evidence type="ECO:0008006" key="5">
    <source>
        <dbReference type="Google" id="ProtNLM"/>
    </source>
</evidence>
<accession>A0ABN3LI61</accession>